<proteinExistence type="inferred from homology"/>
<dbReference type="GO" id="GO:0003676">
    <property type="term" value="F:nucleic acid binding"/>
    <property type="evidence" value="ECO:0007669"/>
    <property type="project" value="InterPro"/>
</dbReference>
<dbReference type="PANTHER" id="PTHR13710:SF108">
    <property type="entry name" value="ATP-DEPENDENT DNA HELICASE Q4"/>
    <property type="match status" value="1"/>
</dbReference>
<reference evidence="3" key="3">
    <citation type="submission" date="2025-09" db="UniProtKB">
        <authorList>
            <consortium name="Ensembl"/>
        </authorList>
    </citation>
    <scope>IDENTIFICATION</scope>
</reference>
<dbReference type="OMA" id="CEDSGNA"/>
<dbReference type="Gene3D" id="3.40.50.300">
    <property type="entry name" value="P-loop containing nucleotide triphosphate hydrolases"/>
    <property type="match status" value="2"/>
</dbReference>
<evidence type="ECO:0000256" key="1">
    <source>
        <dbReference type="ARBA" id="ARBA00005446"/>
    </source>
</evidence>
<accession>H2ZP13</accession>
<reference evidence="4" key="1">
    <citation type="submission" date="2003-08" db="EMBL/GenBank/DDBJ databases">
        <authorList>
            <person name="Birren B."/>
            <person name="Nusbaum C."/>
            <person name="Abebe A."/>
            <person name="Abouelleil A."/>
            <person name="Adekoya E."/>
            <person name="Ait-zahra M."/>
            <person name="Allen N."/>
            <person name="Allen T."/>
            <person name="An P."/>
            <person name="Anderson M."/>
            <person name="Anderson S."/>
            <person name="Arachchi H."/>
            <person name="Armbruster J."/>
            <person name="Bachantsang P."/>
            <person name="Baldwin J."/>
            <person name="Barry A."/>
            <person name="Bayul T."/>
            <person name="Blitshsteyn B."/>
            <person name="Bloom T."/>
            <person name="Blye J."/>
            <person name="Boguslavskiy L."/>
            <person name="Borowsky M."/>
            <person name="Boukhgalter B."/>
            <person name="Brunache A."/>
            <person name="Butler J."/>
            <person name="Calixte N."/>
            <person name="Calvo S."/>
            <person name="Camarata J."/>
            <person name="Campo K."/>
            <person name="Chang J."/>
            <person name="Cheshatsang Y."/>
            <person name="Citroen M."/>
            <person name="Collymore A."/>
            <person name="Considine T."/>
            <person name="Cook A."/>
            <person name="Cooke P."/>
            <person name="Corum B."/>
            <person name="Cuomo C."/>
            <person name="David R."/>
            <person name="Dawoe T."/>
            <person name="Degray S."/>
            <person name="Dodge S."/>
            <person name="Dooley K."/>
            <person name="Dorje P."/>
            <person name="Dorjee K."/>
            <person name="Dorris L."/>
            <person name="Duffey N."/>
            <person name="Dupes A."/>
            <person name="Elkins T."/>
            <person name="Engels R."/>
            <person name="Erickson J."/>
            <person name="Farina A."/>
            <person name="Faro S."/>
            <person name="Ferreira P."/>
            <person name="Fischer H."/>
            <person name="Fitzgerald M."/>
            <person name="Foley K."/>
            <person name="Gage D."/>
            <person name="Galagan J."/>
            <person name="Gearin G."/>
            <person name="Gnerre S."/>
            <person name="Gnirke A."/>
            <person name="Goyette A."/>
            <person name="Graham J."/>
            <person name="Grandbois E."/>
            <person name="Gyaltsen K."/>
            <person name="Hafez N."/>
            <person name="Hagopian D."/>
            <person name="Hagos B."/>
            <person name="Hall J."/>
            <person name="Hatcher B."/>
            <person name="Heller A."/>
            <person name="Higgins H."/>
            <person name="Honan T."/>
            <person name="Horn A."/>
            <person name="Houde N."/>
            <person name="Hughes L."/>
            <person name="Hulme W."/>
            <person name="Husby E."/>
            <person name="Iliev I."/>
            <person name="Jaffe D."/>
            <person name="Jones C."/>
            <person name="Kamal M."/>
            <person name="Kamat A."/>
            <person name="Kamvysselis M."/>
            <person name="Karlsson E."/>
            <person name="Kells C."/>
            <person name="Kieu A."/>
            <person name="Kisner P."/>
            <person name="Kodira C."/>
            <person name="Kulbokas E."/>
            <person name="Labutti K."/>
            <person name="Lama D."/>
            <person name="Landers T."/>
            <person name="Leger J."/>
            <person name="Levine S."/>
            <person name="Lewis D."/>
            <person name="Lewis T."/>
            <person name="Lindblad-toh K."/>
            <person name="Liu X."/>
            <person name="Lokyitsang T."/>
            <person name="Lokyitsang Y."/>
            <person name="Lucien O."/>
            <person name="Lui A."/>
            <person name="Ma L.J."/>
            <person name="Mabbitt R."/>
            <person name="Macdonald J."/>
            <person name="Maclean C."/>
            <person name="Major J."/>
            <person name="Manning J."/>
            <person name="Marabella R."/>
            <person name="Maru K."/>
            <person name="Matthews C."/>
            <person name="Mauceli E."/>
            <person name="Mccarthy M."/>
            <person name="Mcdonough S."/>
            <person name="Mcghee T."/>
            <person name="Meldrim J."/>
            <person name="Meneus L."/>
            <person name="Mesirov J."/>
            <person name="Mihalev A."/>
            <person name="Mihova T."/>
            <person name="Mikkelsen T."/>
            <person name="Mlenga V."/>
            <person name="Moru K."/>
            <person name="Mozes J."/>
            <person name="Mulrain L."/>
            <person name="Munson G."/>
            <person name="Naylor J."/>
            <person name="Newes C."/>
            <person name="Nguyen C."/>
            <person name="Nguyen N."/>
            <person name="Nguyen T."/>
            <person name="Nicol R."/>
            <person name="Nielsen C."/>
            <person name="Nizzari M."/>
            <person name="Norbu C."/>
            <person name="Norbu N."/>
            <person name="O'donnell P."/>
            <person name="Okoawo O."/>
            <person name="O'leary S."/>
            <person name="Omotosho B."/>
            <person name="O'neill K."/>
            <person name="Osman S."/>
            <person name="Parker S."/>
            <person name="Perrin D."/>
            <person name="Phunkhang P."/>
            <person name="Piqani B."/>
            <person name="Purcell S."/>
            <person name="Rachupka T."/>
            <person name="Ramasamy U."/>
            <person name="Rameau R."/>
            <person name="Ray V."/>
            <person name="Raymond C."/>
            <person name="Retta R."/>
            <person name="Richardson S."/>
            <person name="Rise C."/>
            <person name="Rodriguez J."/>
            <person name="Rogers J."/>
            <person name="Rogov P."/>
            <person name="Rutman M."/>
            <person name="Schupbach R."/>
            <person name="Seaman C."/>
            <person name="Settipalli S."/>
            <person name="Sharpe T."/>
            <person name="Sheridan J."/>
            <person name="Sherpa N."/>
            <person name="Shi J."/>
            <person name="Smirnov S."/>
            <person name="Smith C."/>
            <person name="Sougnez C."/>
            <person name="Spencer B."/>
            <person name="Stalker J."/>
            <person name="Stange-thomann N."/>
            <person name="Stavropoulos S."/>
            <person name="Stetson K."/>
            <person name="Stone C."/>
            <person name="Stone S."/>
            <person name="Stubbs M."/>
            <person name="Talamas J."/>
            <person name="Tchuinga P."/>
            <person name="Tenzing P."/>
            <person name="Tesfaye S."/>
            <person name="Theodore J."/>
            <person name="Thoulutsang Y."/>
            <person name="Topham K."/>
            <person name="Towey S."/>
            <person name="Tsamla T."/>
            <person name="Tsomo N."/>
            <person name="Vallee D."/>
            <person name="Vassiliev H."/>
            <person name="Venkataraman V."/>
            <person name="Vinson J."/>
            <person name="Vo A."/>
            <person name="Wade C."/>
            <person name="Wang S."/>
            <person name="Wangchuk T."/>
            <person name="Wangdi T."/>
            <person name="Whittaker C."/>
            <person name="Wilkinson J."/>
            <person name="Wu Y."/>
            <person name="Wyman D."/>
            <person name="Yadav S."/>
            <person name="Yang S."/>
            <person name="Yang X."/>
            <person name="Yeager S."/>
            <person name="Yee E."/>
            <person name="Young G."/>
            <person name="Zainoun J."/>
            <person name="Zembeck L."/>
            <person name="Zimmer A."/>
            <person name="Zody M."/>
            <person name="Lander E."/>
        </authorList>
    </citation>
    <scope>NUCLEOTIDE SEQUENCE [LARGE SCALE GENOMIC DNA]</scope>
</reference>
<dbReference type="Proteomes" id="UP000007875">
    <property type="component" value="Unassembled WGS sequence"/>
</dbReference>
<feature type="domain" description="Helicase ATP-binding" evidence="2">
    <location>
        <begin position="1"/>
        <end position="149"/>
    </location>
</feature>
<dbReference type="GO" id="GO:0005524">
    <property type="term" value="F:ATP binding"/>
    <property type="evidence" value="ECO:0007669"/>
    <property type="project" value="InterPro"/>
</dbReference>
<sequence length="220" mass="24918">MYAMKHSSITLVISPLVSLMDDQVHGLPKFLRATRLHSGMTKDQRENVMIEIQKGNVDILLVSPEALTSWAGMSPYYSPLAKLPPISFVCVDECHCLSEWSHSFRPSYLRVCKVLKDQLGIKCLVGLTATSTRSTCISVAKQLGITDFREGMILNMSLPRNLSLSISKDKYKDEALEMLLSGDRFRNLDSVIIYCTRRDEVVRVSSYLRTRLQREPAPFE</sequence>
<dbReference type="PANTHER" id="PTHR13710">
    <property type="entry name" value="DNA HELICASE RECQ FAMILY MEMBER"/>
    <property type="match status" value="1"/>
</dbReference>
<dbReference type="Ensembl" id="ENSCSAVT00000019537.1">
    <property type="protein sequence ID" value="ENSCSAVP00000019329.1"/>
    <property type="gene ID" value="ENSCSAVG00000011343.1"/>
</dbReference>
<keyword evidence="4" id="KW-1185">Reference proteome</keyword>
<organism evidence="3 4">
    <name type="scientific">Ciona savignyi</name>
    <name type="common">Pacific transparent sea squirt</name>
    <dbReference type="NCBI Taxonomy" id="51511"/>
    <lineage>
        <taxon>Eukaryota</taxon>
        <taxon>Metazoa</taxon>
        <taxon>Chordata</taxon>
        <taxon>Tunicata</taxon>
        <taxon>Ascidiacea</taxon>
        <taxon>Phlebobranchia</taxon>
        <taxon>Cionidae</taxon>
        <taxon>Ciona</taxon>
    </lineage>
</organism>
<evidence type="ECO:0000259" key="2">
    <source>
        <dbReference type="PROSITE" id="PS51192"/>
    </source>
</evidence>
<dbReference type="InterPro" id="IPR011545">
    <property type="entry name" value="DEAD/DEAH_box_helicase_dom"/>
</dbReference>
<dbReference type="AlphaFoldDB" id="H2ZP13"/>
<dbReference type="InterPro" id="IPR014001">
    <property type="entry name" value="Helicase_ATP-bd"/>
</dbReference>
<dbReference type="GO" id="GO:0005737">
    <property type="term" value="C:cytoplasm"/>
    <property type="evidence" value="ECO:0007669"/>
    <property type="project" value="TreeGrafter"/>
</dbReference>
<dbReference type="GO" id="GO:0005694">
    <property type="term" value="C:chromosome"/>
    <property type="evidence" value="ECO:0007669"/>
    <property type="project" value="TreeGrafter"/>
</dbReference>
<protein>
    <recommendedName>
        <fullName evidence="2">Helicase ATP-binding domain-containing protein</fullName>
    </recommendedName>
</protein>
<comment type="similarity">
    <text evidence="1">Belongs to the helicase family. RecQ subfamily.</text>
</comment>
<dbReference type="HOGENOM" id="CLU_1258640_0_0_1"/>
<dbReference type="PROSITE" id="PS51192">
    <property type="entry name" value="HELICASE_ATP_BIND_1"/>
    <property type="match status" value="1"/>
</dbReference>
<evidence type="ECO:0000313" key="4">
    <source>
        <dbReference type="Proteomes" id="UP000007875"/>
    </source>
</evidence>
<dbReference type="InterPro" id="IPR027417">
    <property type="entry name" value="P-loop_NTPase"/>
</dbReference>
<dbReference type="GO" id="GO:0000724">
    <property type="term" value="P:double-strand break repair via homologous recombination"/>
    <property type="evidence" value="ECO:0007669"/>
    <property type="project" value="TreeGrafter"/>
</dbReference>
<dbReference type="GO" id="GO:0043138">
    <property type="term" value="F:3'-5' DNA helicase activity"/>
    <property type="evidence" value="ECO:0007669"/>
    <property type="project" value="TreeGrafter"/>
</dbReference>
<name>H2ZP13_CIOSA</name>
<dbReference type="GO" id="GO:0005634">
    <property type="term" value="C:nucleus"/>
    <property type="evidence" value="ECO:0007669"/>
    <property type="project" value="TreeGrafter"/>
</dbReference>
<evidence type="ECO:0000313" key="3">
    <source>
        <dbReference type="Ensembl" id="ENSCSAVP00000019329.1"/>
    </source>
</evidence>
<dbReference type="GO" id="GO:0009378">
    <property type="term" value="F:four-way junction helicase activity"/>
    <property type="evidence" value="ECO:0007669"/>
    <property type="project" value="TreeGrafter"/>
</dbReference>
<dbReference type="Pfam" id="PF00270">
    <property type="entry name" value="DEAD"/>
    <property type="match status" value="1"/>
</dbReference>
<dbReference type="SUPFAM" id="SSF52540">
    <property type="entry name" value="P-loop containing nucleoside triphosphate hydrolases"/>
    <property type="match status" value="1"/>
</dbReference>
<reference evidence="3" key="2">
    <citation type="submission" date="2025-08" db="UniProtKB">
        <authorList>
            <consortium name="Ensembl"/>
        </authorList>
    </citation>
    <scope>IDENTIFICATION</scope>
</reference>